<feature type="compositionally biased region" description="Basic and acidic residues" evidence="1">
    <location>
        <begin position="18"/>
        <end position="32"/>
    </location>
</feature>
<accession>A0A9Q3JY41</accession>
<comment type="caution">
    <text evidence="2">The sequence shown here is derived from an EMBL/GenBank/DDBJ whole genome shotgun (WGS) entry which is preliminary data.</text>
</comment>
<reference evidence="2" key="1">
    <citation type="submission" date="2021-03" db="EMBL/GenBank/DDBJ databases">
        <title>Draft genome sequence of rust myrtle Austropuccinia psidii MF-1, a brazilian biotype.</title>
        <authorList>
            <person name="Quecine M.C."/>
            <person name="Pachon D.M.R."/>
            <person name="Bonatelli M.L."/>
            <person name="Correr F.H."/>
            <person name="Franceschini L.M."/>
            <person name="Leite T.F."/>
            <person name="Margarido G.R.A."/>
            <person name="Almeida C.A."/>
            <person name="Ferrarezi J.A."/>
            <person name="Labate C.A."/>
        </authorList>
    </citation>
    <scope>NUCLEOTIDE SEQUENCE</scope>
    <source>
        <strain evidence="2">MF-1</strain>
    </source>
</reference>
<keyword evidence="3" id="KW-1185">Reference proteome</keyword>
<sequence length="84" mass="9492">MFGSSQHMQVTQWMASIDGKEKHDALNSRMEGKQPITTQASAKKSPSNQKKKFQYLNQPQAQNQGKGKAPAPKRYTQGYRNPKI</sequence>
<protein>
    <submittedName>
        <fullName evidence="2">Uncharacterized protein</fullName>
    </submittedName>
</protein>
<feature type="compositionally biased region" description="Polar residues" evidence="1">
    <location>
        <begin position="1"/>
        <end position="14"/>
    </location>
</feature>
<feature type="compositionally biased region" description="Polar residues" evidence="1">
    <location>
        <begin position="35"/>
        <end position="48"/>
    </location>
</feature>
<evidence type="ECO:0000256" key="1">
    <source>
        <dbReference type="SAM" id="MobiDB-lite"/>
    </source>
</evidence>
<name>A0A9Q3JY41_9BASI</name>
<gene>
    <name evidence="2" type="ORF">O181_111208</name>
</gene>
<evidence type="ECO:0000313" key="2">
    <source>
        <dbReference type="EMBL" id="MBW0571493.1"/>
    </source>
</evidence>
<feature type="compositionally biased region" description="Polar residues" evidence="1">
    <location>
        <begin position="55"/>
        <end position="65"/>
    </location>
</feature>
<organism evidence="2 3">
    <name type="scientific">Austropuccinia psidii MF-1</name>
    <dbReference type="NCBI Taxonomy" id="1389203"/>
    <lineage>
        <taxon>Eukaryota</taxon>
        <taxon>Fungi</taxon>
        <taxon>Dikarya</taxon>
        <taxon>Basidiomycota</taxon>
        <taxon>Pucciniomycotina</taxon>
        <taxon>Pucciniomycetes</taxon>
        <taxon>Pucciniales</taxon>
        <taxon>Sphaerophragmiaceae</taxon>
        <taxon>Austropuccinia</taxon>
    </lineage>
</organism>
<dbReference type="EMBL" id="AVOT02088278">
    <property type="protein sequence ID" value="MBW0571493.1"/>
    <property type="molecule type" value="Genomic_DNA"/>
</dbReference>
<proteinExistence type="predicted"/>
<evidence type="ECO:0000313" key="3">
    <source>
        <dbReference type="Proteomes" id="UP000765509"/>
    </source>
</evidence>
<dbReference type="Proteomes" id="UP000765509">
    <property type="component" value="Unassembled WGS sequence"/>
</dbReference>
<dbReference type="AlphaFoldDB" id="A0A9Q3JY41"/>
<feature type="region of interest" description="Disordered" evidence="1">
    <location>
        <begin position="1"/>
        <end position="84"/>
    </location>
</feature>